<feature type="signal peptide" evidence="1">
    <location>
        <begin position="1"/>
        <end position="17"/>
    </location>
</feature>
<evidence type="ECO:0000313" key="2">
    <source>
        <dbReference type="EMBL" id="KZL84251.1"/>
    </source>
</evidence>
<proteinExistence type="predicted"/>
<dbReference type="EMBL" id="LFIW01000911">
    <property type="protein sequence ID" value="KZL84251.1"/>
    <property type="molecule type" value="Genomic_DNA"/>
</dbReference>
<organism evidence="2 3">
    <name type="scientific">Colletotrichum incanum</name>
    <name type="common">Soybean anthracnose fungus</name>
    <dbReference type="NCBI Taxonomy" id="1573173"/>
    <lineage>
        <taxon>Eukaryota</taxon>
        <taxon>Fungi</taxon>
        <taxon>Dikarya</taxon>
        <taxon>Ascomycota</taxon>
        <taxon>Pezizomycotina</taxon>
        <taxon>Sordariomycetes</taxon>
        <taxon>Hypocreomycetidae</taxon>
        <taxon>Glomerellales</taxon>
        <taxon>Glomerellaceae</taxon>
        <taxon>Colletotrichum</taxon>
        <taxon>Colletotrichum spaethianum species complex</taxon>
    </lineage>
</organism>
<accession>A0A167DRQ6</accession>
<dbReference type="Proteomes" id="UP000076584">
    <property type="component" value="Unassembled WGS sequence"/>
</dbReference>
<comment type="caution">
    <text evidence="2">The sequence shown here is derived from an EMBL/GenBank/DDBJ whole genome shotgun (WGS) entry which is preliminary data.</text>
</comment>
<dbReference type="AlphaFoldDB" id="A0A167DRQ6"/>
<evidence type="ECO:0000313" key="3">
    <source>
        <dbReference type="Proteomes" id="UP000076584"/>
    </source>
</evidence>
<reference evidence="2 3" key="1">
    <citation type="submission" date="2015-06" db="EMBL/GenBank/DDBJ databases">
        <title>Survival trade-offs in plant roots during colonization by closely related pathogenic and mutualistic fungi.</title>
        <authorList>
            <person name="Hacquard S."/>
            <person name="Kracher B."/>
            <person name="Hiruma K."/>
            <person name="Weinman A."/>
            <person name="Muench P."/>
            <person name="Garrido Oter R."/>
            <person name="Ver Loren van Themaat E."/>
            <person name="Dallerey J.-F."/>
            <person name="Damm U."/>
            <person name="Henrissat B."/>
            <person name="Lespinet O."/>
            <person name="Thon M."/>
            <person name="Kemen E."/>
            <person name="McHardy A.C."/>
            <person name="Schulze-Lefert P."/>
            <person name="O'Connell R.J."/>
        </authorList>
    </citation>
    <scope>NUCLEOTIDE SEQUENCE [LARGE SCALE GENOMIC DNA]</scope>
    <source>
        <strain evidence="2 3">MAFF 238704</strain>
    </source>
</reference>
<sequence length="240" mass="25237">MRLSILAATGLIGAATTAPAPAPPALNWDDVIVVLNDGSTHVMKAADYDAIEARSALPPILPTQGTNLVDSTGGVARRDGCEQSTEAQILADKEFLGPDIAISPVVSSDGAIADVSIANGYSIANTITVQAGVELSLAEKVLGLSLSVSYAETWTTTETQTLRFTMQANQYGVVVSQPNVRRVTGNMITGCTDKPDVTPFTSDSYSSQSYGNLAWVKGVIRLCNSTVYPVPYCLGQGEHR</sequence>
<protein>
    <submittedName>
        <fullName evidence="2">Uncharacterized protein</fullName>
    </submittedName>
</protein>
<name>A0A167DRQ6_COLIC</name>
<keyword evidence="1" id="KW-0732">Signal</keyword>
<keyword evidence="3" id="KW-1185">Reference proteome</keyword>
<evidence type="ECO:0000256" key="1">
    <source>
        <dbReference type="SAM" id="SignalP"/>
    </source>
</evidence>
<feature type="chain" id="PRO_5007885355" evidence="1">
    <location>
        <begin position="18"/>
        <end position="240"/>
    </location>
</feature>
<gene>
    <name evidence="2" type="ORF">CI238_09912</name>
</gene>